<comment type="caution">
    <text evidence="1">The sequence shown here is derived from an EMBL/GenBank/DDBJ whole genome shotgun (WGS) entry which is preliminary data.</text>
</comment>
<evidence type="ECO:0000313" key="2">
    <source>
        <dbReference type="Proteomes" id="UP000859505"/>
    </source>
</evidence>
<dbReference type="InterPro" id="IPR017926">
    <property type="entry name" value="GATASE"/>
</dbReference>
<dbReference type="PANTHER" id="PTHR42695:SF5">
    <property type="entry name" value="GLUTAMINE AMIDOTRANSFERASE YLR126C-RELATED"/>
    <property type="match status" value="1"/>
</dbReference>
<dbReference type="AlphaFoldDB" id="A0A3T0H1R7"/>
<proteinExistence type="predicted"/>
<reference evidence="1" key="2">
    <citation type="submission" date="2020-01" db="EMBL/GenBank/DDBJ databases">
        <authorList>
            <consortium name="NCBI Pathogen Detection Project"/>
        </authorList>
    </citation>
    <scope>NUCLEOTIDE SEQUENCE</scope>
    <source>
        <strain evidence="1">OLC2673_Aeromonas</strain>
    </source>
</reference>
<evidence type="ECO:0000313" key="1">
    <source>
        <dbReference type="EMBL" id="HAT6343805.1"/>
    </source>
</evidence>
<dbReference type="GO" id="GO:0005829">
    <property type="term" value="C:cytosol"/>
    <property type="evidence" value="ECO:0007669"/>
    <property type="project" value="TreeGrafter"/>
</dbReference>
<dbReference type="InterPro" id="IPR029062">
    <property type="entry name" value="Class_I_gatase-like"/>
</dbReference>
<name>A0A3T0H1R7_AERHY</name>
<dbReference type="Proteomes" id="UP000859505">
    <property type="component" value="Unassembled WGS sequence"/>
</dbReference>
<gene>
    <name evidence="1" type="ORF">JAJ28_001520</name>
</gene>
<sequence length="251" mass="27803">MRLGILDCDRLDPDLVGDFGPVYSEMFIKGFRALAPGLEFRVWSALDGELPADLHECDAWLITGSRHDAYSDIPWIRALRDWIRRAHDADVKLAGVCFGHQVIAQALGGEVMKSTKGWGLGVSVHPMLARQPWMEPGLETIRILASHQDQVEQLPPGATRLAGNDFCPNFMFLQGDHIVAIQGHPEFSVAYNRALIERRRDLLPDDRYQRSLSSLEGEVDSATMMQWLLQFLGILPGADTAAGGITAGERA</sequence>
<dbReference type="CDD" id="cd01741">
    <property type="entry name" value="GATase1_1"/>
    <property type="match status" value="1"/>
</dbReference>
<dbReference type="PROSITE" id="PS51273">
    <property type="entry name" value="GATASE_TYPE_1"/>
    <property type="match status" value="1"/>
</dbReference>
<dbReference type="InterPro" id="IPR044992">
    <property type="entry name" value="ChyE-like"/>
</dbReference>
<dbReference type="Pfam" id="PF00117">
    <property type="entry name" value="GATase"/>
    <property type="match status" value="1"/>
</dbReference>
<dbReference type="Gene3D" id="3.40.50.880">
    <property type="match status" value="1"/>
</dbReference>
<dbReference type="RefSeq" id="WP_024944656.1">
    <property type="nucleotide sequence ID" value="NZ_AP019193.1"/>
</dbReference>
<accession>A0A3T0H1R7</accession>
<dbReference type="SUPFAM" id="SSF52317">
    <property type="entry name" value="Class I glutamine amidotransferase-like"/>
    <property type="match status" value="1"/>
</dbReference>
<reference evidence="1" key="1">
    <citation type="journal article" date="2018" name="Genome Biol.">
        <title>SKESA: strategic k-mer extension for scrupulous assemblies.</title>
        <authorList>
            <person name="Souvorov A."/>
            <person name="Agarwala R."/>
            <person name="Lipman D.J."/>
        </authorList>
    </citation>
    <scope>NUCLEOTIDE SEQUENCE</scope>
    <source>
        <strain evidence="1">OLC2673_Aeromonas</strain>
    </source>
</reference>
<keyword evidence="1" id="KW-0315">Glutamine amidotransferase</keyword>
<dbReference type="PANTHER" id="PTHR42695">
    <property type="entry name" value="GLUTAMINE AMIDOTRANSFERASE YLR126C-RELATED"/>
    <property type="match status" value="1"/>
</dbReference>
<organism evidence="1 2">
    <name type="scientific">Aeromonas hydrophila</name>
    <dbReference type="NCBI Taxonomy" id="644"/>
    <lineage>
        <taxon>Bacteria</taxon>
        <taxon>Pseudomonadati</taxon>
        <taxon>Pseudomonadota</taxon>
        <taxon>Gammaproteobacteria</taxon>
        <taxon>Aeromonadales</taxon>
        <taxon>Aeromonadaceae</taxon>
        <taxon>Aeromonas</taxon>
    </lineage>
</organism>
<protein>
    <submittedName>
        <fullName evidence="1">Glutamine amidotransferase</fullName>
    </submittedName>
</protein>
<dbReference type="EMBL" id="DACTUL010000009">
    <property type="protein sequence ID" value="HAT6343805.1"/>
    <property type="molecule type" value="Genomic_DNA"/>
</dbReference>